<dbReference type="InterPro" id="IPR024079">
    <property type="entry name" value="MetalloPept_cat_dom_sf"/>
</dbReference>
<reference evidence="1 2" key="1">
    <citation type="submission" date="2019-03" db="EMBL/GenBank/DDBJ databases">
        <title>Bradyrhizobium diversity isolated from nodules of Chamaecrista fasciculata.</title>
        <authorList>
            <person name="Klepa M.S."/>
            <person name="Urquiaga M.O."/>
            <person name="Hungria M."/>
            <person name="Delamuta J.R."/>
        </authorList>
    </citation>
    <scope>NUCLEOTIDE SEQUENCE [LARGE SCALE GENOMIC DNA]</scope>
    <source>
        <strain evidence="1 2">CNPSo 3448</strain>
    </source>
</reference>
<organism evidence="1 2">
    <name type="scientific">Bradyrhizobium niftali</name>
    <dbReference type="NCBI Taxonomy" id="2560055"/>
    <lineage>
        <taxon>Bacteria</taxon>
        <taxon>Pseudomonadati</taxon>
        <taxon>Pseudomonadota</taxon>
        <taxon>Alphaproteobacteria</taxon>
        <taxon>Hyphomicrobiales</taxon>
        <taxon>Nitrobacteraceae</taxon>
        <taxon>Bradyrhizobium</taxon>
    </lineage>
</organism>
<dbReference type="AlphaFoldDB" id="A0A4Y9LI81"/>
<accession>A0A4Y9LI81</accession>
<gene>
    <name evidence="1" type="ORF">E4K65_34365</name>
</gene>
<dbReference type="EMBL" id="SPQT01000026">
    <property type="protein sequence ID" value="TFV42357.1"/>
    <property type="molecule type" value="Genomic_DNA"/>
</dbReference>
<evidence type="ECO:0000313" key="2">
    <source>
        <dbReference type="Proteomes" id="UP000297966"/>
    </source>
</evidence>
<evidence type="ECO:0000313" key="1">
    <source>
        <dbReference type="EMBL" id="TFV42357.1"/>
    </source>
</evidence>
<comment type="caution">
    <text evidence="1">The sequence shown here is derived from an EMBL/GenBank/DDBJ whole genome shotgun (WGS) entry which is preliminary data.</text>
</comment>
<dbReference type="Gene3D" id="3.40.390.10">
    <property type="entry name" value="Collagenase (Catalytic Domain)"/>
    <property type="match status" value="1"/>
</dbReference>
<dbReference type="Proteomes" id="UP000297966">
    <property type="component" value="Unassembled WGS sequence"/>
</dbReference>
<keyword evidence="2" id="KW-1185">Reference proteome</keyword>
<evidence type="ECO:0008006" key="3">
    <source>
        <dbReference type="Google" id="ProtNLM"/>
    </source>
</evidence>
<dbReference type="GO" id="GO:0008237">
    <property type="term" value="F:metallopeptidase activity"/>
    <property type="evidence" value="ECO:0007669"/>
    <property type="project" value="InterPro"/>
</dbReference>
<dbReference type="OrthoDB" id="7572867at2"/>
<sequence>MAYSAGRSDIRGFIMRIALLLTATIVGALFASPSNAGPLDAPAEAAQALPPGFQSYRGYMFDLSENSDRKDVDKLTDNLKRQIDVVEGVGLSPRILRFFHTVPIVANELACLDEGAATACYGRVTPDMQRTVPRTLTVWDPNKQRWTNPNAIDLAVDSGLGVIMLRPDMMRYEKEAVLLHELLHAYHARLLPDGYANKGVIGYYALAKSKDLLPKESYALKNPMEFFAVTASIFLAGKSEFHDPKSRETLKEKMPDYYKYLVDVFGFDPDPAASSGPVASLK</sequence>
<protein>
    <recommendedName>
        <fullName evidence="3">Zinc-dependent peptidase</fullName>
    </recommendedName>
</protein>
<dbReference type="SUPFAM" id="SSF55486">
    <property type="entry name" value="Metalloproteases ('zincins'), catalytic domain"/>
    <property type="match status" value="1"/>
</dbReference>
<name>A0A4Y9LI81_9BRAD</name>
<proteinExistence type="predicted"/>